<comment type="similarity">
    <text evidence="2">Belongs to the glycosyl hydrolase 13 family.</text>
</comment>
<comment type="catalytic activity">
    <reaction evidence="1">
        <text>Hydrolysis of terminal, non-reducing (1-&gt;4)-linked alpha-D-glucose residues with release of alpha-D-glucose.</text>
        <dbReference type="EC" id="3.2.1.20"/>
    </reaction>
</comment>
<dbReference type="SUPFAM" id="SSF51445">
    <property type="entry name" value="(Trans)glycosidases"/>
    <property type="match status" value="1"/>
</dbReference>
<dbReference type="InterPro" id="IPR013780">
    <property type="entry name" value="Glyco_hydro_b"/>
</dbReference>
<dbReference type="SUPFAM" id="SSF51011">
    <property type="entry name" value="Glycosyl hydrolase domain"/>
    <property type="match status" value="1"/>
</dbReference>
<dbReference type="Gene3D" id="2.60.40.1180">
    <property type="entry name" value="Golgi alpha-mannosidase II"/>
    <property type="match status" value="1"/>
</dbReference>
<name>A0AAJ7CCC9_CEPCN</name>
<feature type="domain" description="Glycosyl hydrolase family 13 catalytic" evidence="6">
    <location>
        <begin position="38"/>
        <end position="435"/>
    </location>
</feature>
<evidence type="ECO:0000256" key="2">
    <source>
        <dbReference type="ARBA" id="ARBA00008061"/>
    </source>
</evidence>
<keyword evidence="4" id="KW-0325">Glycoprotein</keyword>
<dbReference type="InterPro" id="IPR006047">
    <property type="entry name" value="GH13_cat_dom"/>
</dbReference>
<organism evidence="7 8">
    <name type="scientific">Cephus cinctus</name>
    <name type="common">Wheat stem sawfly</name>
    <dbReference type="NCBI Taxonomy" id="211228"/>
    <lineage>
        <taxon>Eukaryota</taxon>
        <taxon>Metazoa</taxon>
        <taxon>Ecdysozoa</taxon>
        <taxon>Arthropoda</taxon>
        <taxon>Hexapoda</taxon>
        <taxon>Insecta</taxon>
        <taxon>Pterygota</taxon>
        <taxon>Neoptera</taxon>
        <taxon>Endopterygota</taxon>
        <taxon>Hymenoptera</taxon>
        <taxon>Cephoidea</taxon>
        <taxon>Cephidae</taxon>
        <taxon>Cephus</taxon>
    </lineage>
</organism>
<dbReference type="Gene3D" id="3.90.400.10">
    <property type="entry name" value="Oligo-1,6-glucosidase, Domain 2"/>
    <property type="match status" value="1"/>
</dbReference>
<evidence type="ECO:0000256" key="3">
    <source>
        <dbReference type="ARBA" id="ARBA00012741"/>
    </source>
</evidence>
<dbReference type="Proteomes" id="UP000694920">
    <property type="component" value="Unplaced"/>
</dbReference>
<dbReference type="InterPro" id="IPR045857">
    <property type="entry name" value="O16G_dom_2"/>
</dbReference>
<dbReference type="AlphaFoldDB" id="A0AAJ7CCC9"/>
<evidence type="ECO:0000313" key="7">
    <source>
        <dbReference type="Proteomes" id="UP000694920"/>
    </source>
</evidence>
<evidence type="ECO:0000259" key="6">
    <source>
        <dbReference type="SMART" id="SM00642"/>
    </source>
</evidence>
<evidence type="ECO:0000256" key="1">
    <source>
        <dbReference type="ARBA" id="ARBA00001657"/>
    </source>
</evidence>
<dbReference type="GeneID" id="107273533"/>
<keyword evidence="5" id="KW-0326">Glycosidase</keyword>
<dbReference type="FunFam" id="3.90.400.10:FF:000001">
    <property type="entry name" value="Maltase A3, isoform A"/>
    <property type="match status" value="1"/>
</dbReference>
<dbReference type="CDD" id="cd11328">
    <property type="entry name" value="AmyAc_maltase"/>
    <property type="match status" value="1"/>
</dbReference>
<proteinExistence type="inferred from homology"/>
<dbReference type="KEGG" id="ccin:107273533"/>
<keyword evidence="5" id="KW-0378">Hydrolase</keyword>
<evidence type="ECO:0000313" key="8">
    <source>
        <dbReference type="RefSeq" id="XP_015607333.1"/>
    </source>
</evidence>
<evidence type="ECO:0000256" key="5">
    <source>
        <dbReference type="ARBA" id="ARBA00023295"/>
    </source>
</evidence>
<evidence type="ECO:0000256" key="4">
    <source>
        <dbReference type="ARBA" id="ARBA00023180"/>
    </source>
</evidence>
<gene>
    <name evidence="8" type="primary">LOC107273533</name>
</gene>
<dbReference type="GO" id="GO:0004558">
    <property type="term" value="F:alpha-1,4-glucosidase activity"/>
    <property type="evidence" value="ECO:0007669"/>
    <property type="project" value="UniProtKB-EC"/>
</dbReference>
<dbReference type="SMART" id="SM00642">
    <property type="entry name" value="Aamy"/>
    <property type="match status" value="1"/>
</dbReference>
<accession>A0AAJ7CCC9</accession>
<keyword evidence="7" id="KW-1185">Reference proteome</keyword>
<dbReference type="InterPro" id="IPR017853">
    <property type="entry name" value="GH"/>
</dbReference>
<protein>
    <recommendedName>
        <fullName evidence="3">alpha-glucosidase</fullName>
        <ecNumber evidence="3">3.2.1.20</ecNumber>
    </recommendedName>
</protein>
<reference evidence="8" key="1">
    <citation type="submission" date="2025-08" db="UniProtKB">
        <authorList>
            <consortium name="RefSeq"/>
        </authorList>
    </citation>
    <scope>IDENTIFICATION</scope>
</reference>
<dbReference type="RefSeq" id="XP_015607333.1">
    <property type="nucleotide sequence ID" value="XM_015751847.2"/>
</dbReference>
<dbReference type="EC" id="3.2.1.20" evidence="3"/>
<dbReference type="PANTHER" id="PTHR10357:SF179">
    <property type="entry name" value="NEUTRAL AND BASIC AMINO ACID TRANSPORT PROTEIN RBAT"/>
    <property type="match status" value="1"/>
</dbReference>
<dbReference type="PANTHER" id="PTHR10357">
    <property type="entry name" value="ALPHA-AMYLASE FAMILY MEMBER"/>
    <property type="match status" value="1"/>
</dbReference>
<dbReference type="Gene3D" id="3.20.20.80">
    <property type="entry name" value="Glycosidases"/>
    <property type="match status" value="1"/>
</dbReference>
<dbReference type="GO" id="GO:0005975">
    <property type="term" value="P:carbohydrate metabolic process"/>
    <property type="evidence" value="ECO:0007669"/>
    <property type="project" value="InterPro"/>
</dbReference>
<dbReference type="Pfam" id="PF00128">
    <property type="entry name" value="Alpha-amylase"/>
    <property type="match status" value="1"/>
</dbReference>
<sequence length="609" mass="69261">MMTVASGRLIVTIGIIIAGLAIRVDSEKQWWQTTTLYQIYPQSFKDSDGNGLGDLNGITSKLEHLNDMGIETVWLSPFFKSPEVDNGYDVSDYIDVNPKYGTLEDFDNLVARAKELGIKVVLDYVPNHTSTEHEWFKLSEARVAPYTDYYVWHEGILDANGTRRPPNNWLSVFNSGSAWQWSDKRQAYYLHQFEVRQADLNFTNPDVLQETRNILTFWLDRGIAGYRIDSAPYLFEDADFRDEPLSGLDGYTSNDYYYLKHLYTKDLIENYNVIQMWRDHIDNYNSKVNDGLQRAMFTEAYANISMVVLYYDYGSQIPFNFFFIKDKDGVNLDTKVTASDVKNTVDMWMNNMPVNGTANWVIGNHDNSRAATRYGTNRVDSLNFILLLLPGVMTVYNGDEIGMTDTYISWEETQDPQACSTDPDRYQAFSRDPERTPFQWDDSTSAGFSTNSTTFLPVNTNYRTLNLAAQKAADKSYYKNFQAVMRLRNTTVAKNGNLTSFVIKNQIFAFSRELEGHDPLIVVVNWGNTSVQANFDKLLFNDNQRLKVILSNVGSNIEVGSTILRSSITLAPHAALVLTTSSSGFLCSGSMILLQVSCLISVFRSFFNS</sequence>